<reference evidence="7 8" key="1">
    <citation type="submission" date="2024-03" db="EMBL/GenBank/DDBJ databases">
        <title>Pseudoalteromonas qingdaonensis sp. nov., isolated from the intestines of marine benthic organisms.</title>
        <authorList>
            <person name="Lin X."/>
            <person name="Fang S."/>
            <person name="Hu X."/>
        </authorList>
    </citation>
    <scope>NUCLEOTIDE SEQUENCE [LARGE SCALE GENOMIC DNA]</scope>
    <source>
        <strain evidence="7 8">YIC-827</strain>
    </source>
</reference>
<organism evidence="7 8">
    <name type="scientific">Pseudoalteromonas qingdaonensis</name>
    <dbReference type="NCBI Taxonomy" id="3131913"/>
    <lineage>
        <taxon>Bacteria</taxon>
        <taxon>Pseudomonadati</taxon>
        <taxon>Pseudomonadota</taxon>
        <taxon>Gammaproteobacteria</taxon>
        <taxon>Alteromonadales</taxon>
        <taxon>Pseudoalteromonadaceae</taxon>
        <taxon>Pseudoalteromonas</taxon>
    </lineage>
</organism>
<evidence type="ECO:0000256" key="3">
    <source>
        <dbReference type="ARBA" id="ARBA00022692"/>
    </source>
</evidence>
<keyword evidence="8" id="KW-1185">Reference proteome</keyword>
<dbReference type="InterPro" id="IPR045584">
    <property type="entry name" value="Pilin-like"/>
</dbReference>
<dbReference type="EMBL" id="JBCGCU010000005">
    <property type="protein sequence ID" value="MEM0515072.1"/>
    <property type="molecule type" value="Genomic_DNA"/>
</dbReference>
<evidence type="ECO:0000256" key="6">
    <source>
        <dbReference type="SAM" id="Phobius"/>
    </source>
</evidence>
<keyword evidence="5 6" id="KW-0472">Membrane</keyword>
<protein>
    <submittedName>
        <fullName evidence="7">Type II secretion system protein</fullName>
    </submittedName>
</protein>
<proteinExistence type="predicted"/>
<evidence type="ECO:0000256" key="4">
    <source>
        <dbReference type="ARBA" id="ARBA00022989"/>
    </source>
</evidence>
<dbReference type="PROSITE" id="PS00409">
    <property type="entry name" value="PROKAR_NTER_METHYL"/>
    <property type="match status" value="1"/>
</dbReference>
<dbReference type="InterPro" id="IPR012902">
    <property type="entry name" value="N_methyl_site"/>
</dbReference>
<evidence type="ECO:0000256" key="5">
    <source>
        <dbReference type="ARBA" id="ARBA00023136"/>
    </source>
</evidence>
<evidence type="ECO:0000256" key="2">
    <source>
        <dbReference type="ARBA" id="ARBA00022481"/>
    </source>
</evidence>
<keyword evidence="4 6" id="KW-1133">Transmembrane helix</keyword>
<dbReference type="Gene3D" id="3.30.700.10">
    <property type="entry name" value="Glycoprotein, Type 4 Pilin"/>
    <property type="match status" value="1"/>
</dbReference>
<dbReference type="Pfam" id="PF07963">
    <property type="entry name" value="N_methyl"/>
    <property type="match status" value="1"/>
</dbReference>
<dbReference type="NCBIfam" id="TIGR02532">
    <property type="entry name" value="IV_pilin_GFxxxE"/>
    <property type="match status" value="1"/>
</dbReference>
<dbReference type="SUPFAM" id="SSF54523">
    <property type="entry name" value="Pili subunits"/>
    <property type="match status" value="1"/>
</dbReference>
<keyword evidence="2" id="KW-0488">Methylation</keyword>
<dbReference type="PRINTS" id="PR00885">
    <property type="entry name" value="BCTERIALGSPH"/>
</dbReference>
<sequence>MNSRGFTLVELIITMVLIGVLAVTVVPRFFDTQAEDAYMLRDRTLAMMRAVQLEAMHNINSRNCVKIGATLVAPPEERNCANPVSTEFDDFLVIDSSAANLTFSTSNNNGESFNAMAFGSLGRPVIAFDSSDQTTDFDNMAQAFDCRNTCRIQVGNQGVCVSGEGLIYACQ</sequence>
<dbReference type="InterPro" id="IPR002416">
    <property type="entry name" value="T2SS_protein-GspH"/>
</dbReference>
<gene>
    <name evidence="7" type="ORF">WCN91_06475</name>
</gene>
<dbReference type="Proteomes" id="UP001447008">
    <property type="component" value="Unassembled WGS sequence"/>
</dbReference>
<evidence type="ECO:0000256" key="1">
    <source>
        <dbReference type="ARBA" id="ARBA00004167"/>
    </source>
</evidence>
<comment type="subcellular location">
    <subcellularLocation>
        <location evidence="1">Membrane</location>
        <topology evidence="1">Single-pass membrane protein</topology>
    </subcellularLocation>
</comment>
<name>A0ABU9MUV7_9GAMM</name>
<feature type="transmembrane region" description="Helical" evidence="6">
    <location>
        <begin position="6"/>
        <end position="30"/>
    </location>
</feature>
<dbReference type="RefSeq" id="WP_342677416.1">
    <property type="nucleotide sequence ID" value="NZ_JBCGCU010000005.1"/>
</dbReference>
<comment type="caution">
    <text evidence="7">The sequence shown here is derived from an EMBL/GenBank/DDBJ whole genome shotgun (WGS) entry which is preliminary data.</text>
</comment>
<keyword evidence="3 6" id="KW-0812">Transmembrane</keyword>
<evidence type="ECO:0000313" key="8">
    <source>
        <dbReference type="Proteomes" id="UP001447008"/>
    </source>
</evidence>
<accession>A0ABU9MUV7</accession>
<evidence type="ECO:0000313" key="7">
    <source>
        <dbReference type="EMBL" id="MEM0515072.1"/>
    </source>
</evidence>